<evidence type="ECO:0000256" key="1">
    <source>
        <dbReference type="ARBA" id="ARBA00005194"/>
    </source>
</evidence>
<protein>
    <recommendedName>
        <fullName evidence="15">Hydroxysteroid 17-beta dehydrogenase 12</fullName>
    </recommendedName>
</protein>
<sequence>MEASESFLAPWTGFFYWVGVAGVAYWTVLLLRYLRYIVRVWVTGNPGAVGPHLGAWAVVTGATDGIGKAYTEELAKRGLKVVLISRSQEKLDQVASDIREKFKVETKTIVADFQDRETIYSKIKAGLEGLEIGILVNNVGVSYSYPENFLDVPELDKLIDNMININCISVCKMTQLVLPGMLKRSKGVIVNVSSIAAVSPTPFLAVYSATKAFVNYFSHCLNVEYKRKGIIVQSLVPHLVVTNMSKLRKASRFRPMPGWFVKYAINTVGLESETAGYPYHELWVWLIHMLPRWVVDESATRLAVKSKYNLLKKQKAN</sequence>
<name>A0A803T425_ANOCA</name>
<dbReference type="InterPro" id="IPR036291">
    <property type="entry name" value="NAD(P)-bd_dom_sf"/>
</dbReference>
<evidence type="ECO:0000256" key="2">
    <source>
        <dbReference type="ARBA" id="ARBA00022516"/>
    </source>
</evidence>
<proteinExistence type="inferred from homology"/>
<keyword evidence="5" id="KW-0521">NADP</keyword>
<feature type="transmembrane region" description="Helical" evidence="12">
    <location>
        <begin position="14"/>
        <end position="34"/>
    </location>
</feature>
<dbReference type="AlphaFoldDB" id="A0A803T425"/>
<evidence type="ECO:0008006" key="15">
    <source>
        <dbReference type="Google" id="ProtNLM"/>
    </source>
</evidence>
<gene>
    <name evidence="13" type="primary">LOC100558055</name>
</gene>
<keyword evidence="14" id="KW-1185">Reference proteome</keyword>
<evidence type="ECO:0000256" key="9">
    <source>
        <dbReference type="ARBA" id="ARBA00023098"/>
    </source>
</evidence>
<evidence type="ECO:0000256" key="12">
    <source>
        <dbReference type="SAM" id="Phobius"/>
    </source>
</evidence>
<keyword evidence="6" id="KW-0752">Steroid biosynthesis</keyword>
<dbReference type="CDD" id="cd05356">
    <property type="entry name" value="17beta-HSD1_like_SDR_c"/>
    <property type="match status" value="1"/>
</dbReference>
<evidence type="ECO:0000256" key="6">
    <source>
        <dbReference type="ARBA" id="ARBA00022955"/>
    </source>
</evidence>
<evidence type="ECO:0000256" key="8">
    <source>
        <dbReference type="ARBA" id="ARBA00023002"/>
    </source>
</evidence>
<dbReference type="PRINTS" id="PR00081">
    <property type="entry name" value="GDHRDH"/>
</dbReference>
<dbReference type="Ensembl" id="ENSACAT00000052805.1">
    <property type="protein sequence ID" value="ENSACAP00000029965.1"/>
    <property type="gene ID" value="ENSACAG00000000717.4"/>
</dbReference>
<evidence type="ECO:0000256" key="11">
    <source>
        <dbReference type="RuleBase" id="RU000363"/>
    </source>
</evidence>
<keyword evidence="7 12" id="KW-1133">Transmembrane helix</keyword>
<keyword evidence="9" id="KW-0443">Lipid metabolism</keyword>
<dbReference type="SUPFAM" id="SSF51735">
    <property type="entry name" value="NAD(P)-binding Rossmann-fold domains"/>
    <property type="match status" value="1"/>
</dbReference>
<dbReference type="KEGG" id="acs:100557660"/>
<comment type="similarity">
    <text evidence="11">Belongs to the short-chain dehydrogenases/reductases (SDR) family.</text>
</comment>
<dbReference type="Proteomes" id="UP000001646">
    <property type="component" value="Chromosome 1"/>
</dbReference>
<evidence type="ECO:0000256" key="4">
    <source>
        <dbReference type="ARBA" id="ARBA00022824"/>
    </source>
</evidence>
<accession>A0A803T425</accession>
<keyword evidence="10 12" id="KW-0472">Membrane</keyword>
<reference evidence="13" key="3">
    <citation type="submission" date="2025-09" db="UniProtKB">
        <authorList>
            <consortium name="Ensembl"/>
        </authorList>
    </citation>
    <scope>IDENTIFICATION</scope>
</reference>
<evidence type="ECO:0000256" key="7">
    <source>
        <dbReference type="ARBA" id="ARBA00022989"/>
    </source>
</evidence>
<reference evidence="13 14" key="1">
    <citation type="submission" date="2009-12" db="EMBL/GenBank/DDBJ databases">
        <title>The Genome Sequence of Anolis carolinensis (Green Anole Lizard).</title>
        <authorList>
            <consortium name="The Genome Sequencing Platform"/>
            <person name="Di Palma F."/>
            <person name="Alfoldi J."/>
            <person name="Heiman D."/>
            <person name="Young S."/>
            <person name="Grabherr M."/>
            <person name="Johnson J."/>
            <person name="Lander E.S."/>
            <person name="Lindblad-Toh K."/>
        </authorList>
    </citation>
    <scope>NUCLEOTIDE SEQUENCE [LARGE SCALE GENOMIC DNA]</scope>
    <source>
        <strain evidence="13 14">JBL SC #1</strain>
    </source>
</reference>
<comment type="pathway">
    <text evidence="1">Lipid metabolism; fatty acid biosynthesis.</text>
</comment>
<dbReference type="PRINTS" id="PR00080">
    <property type="entry name" value="SDRFAMILY"/>
</dbReference>
<keyword evidence="3 12" id="KW-0812">Transmembrane</keyword>
<dbReference type="GeneTree" id="ENSGT00940000154860"/>
<evidence type="ECO:0000313" key="13">
    <source>
        <dbReference type="Ensembl" id="ENSACAP00000029965.1"/>
    </source>
</evidence>
<dbReference type="FunFam" id="3.40.50.720:FF:000137">
    <property type="entry name" value="Hydroxysteroid (17-beta) dehydrogenase 3"/>
    <property type="match status" value="1"/>
</dbReference>
<evidence type="ECO:0000313" key="14">
    <source>
        <dbReference type="Proteomes" id="UP000001646"/>
    </source>
</evidence>
<evidence type="ECO:0000256" key="3">
    <source>
        <dbReference type="ARBA" id="ARBA00022692"/>
    </source>
</evidence>
<dbReference type="InterPro" id="IPR002347">
    <property type="entry name" value="SDR_fam"/>
</dbReference>
<keyword evidence="4" id="KW-0256">Endoplasmic reticulum</keyword>
<dbReference type="GO" id="GO:0006694">
    <property type="term" value="P:steroid biosynthetic process"/>
    <property type="evidence" value="ECO:0007669"/>
    <property type="project" value="UniProtKB-KW"/>
</dbReference>
<keyword evidence="2" id="KW-0444">Lipid biosynthesis</keyword>
<reference evidence="13" key="2">
    <citation type="submission" date="2025-08" db="UniProtKB">
        <authorList>
            <consortium name="Ensembl"/>
        </authorList>
    </citation>
    <scope>IDENTIFICATION</scope>
</reference>
<dbReference type="Pfam" id="PF00106">
    <property type="entry name" value="adh_short"/>
    <property type="match status" value="1"/>
</dbReference>
<dbReference type="PIRSF" id="PIRSF000126">
    <property type="entry name" value="11-beta-HSD1"/>
    <property type="match status" value="1"/>
</dbReference>
<dbReference type="PANTHER" id="PTHR43899">
    <property type="entry name" value="RH59310P"/>
    <property type="match status" value="1"/>
</dbReference>
<dbReference type="GO" id="GO:0005783">
    <property type="term" value="C:endoplasmic reticulum"/>
    <property type="evidence" value="ECO:0000318"/>
    <property type="project" value="GO_Central"/>
</dbReference>
<dbReference type="Gene3D" id="3.40.50.720">
    <property type="entry name" value="NAD(P)-binding Rossmann-like Domain"/>
    <property type="match status" value="1"/>
</dbReference>
<dbReference type="OrthoDB" id="5545019at2759"/>
<dbReference type="Bgee" id="ENSACAG00000000717">
    <property type="expression patterns" value="Expressed in testis and 3 other cell types or tissues"/>
</dbReference>
<keyword evidence="8" id="KW-0560">Oxidoreductase</keyword>
<dbReference type="GO" id="GO:0016491">
    <property type="term" value="F:oxidoreductase activity"/>
    <property type="evidence" value="ECO:0000318"/>
    <property type="project" value="GO_Central"/>
</dbReference>
<dbReference type="InParanoid" id="A0A803T425"/>
<organism evidence="13 14">
    <name type="scientific">Anolis carolinensis</name>
    <name type="common">Green anole</name>
    <name type="synonym">American chameleon</name>
    <dbReference type="NCBI Taxonomy" id="28377"/>
    <lineage>
        <taxon>Eukaryota</taxon>
        <taxon>Metazoa</taxon>
        <taxon>Chordata</taxon>
        <taxon>Craniata</taxon>
        <taxon>Vertebrata</taxon>
        <taxon>Euteleostomi</taxon>
        <taxon>Lepidosauria</taxon>
        <taxon>Squamata</taxon>
        <taxon>Bifurcata</taxon>
        <taxon>Unidentata</taxon>
        <taxon>Episquamata</taxon>
        <taxon>Toxicofera</taxon>
        <taxon>Iguania</taxon>
        <taxon>Dactyloidae</taxon>
        <taxon>Anolis</taxon>
    </lineage>
</organism>
<dbReference type="PANTHER" id="PTHR43899:SF14">
    <property type="entry name" value="VERY-LONG-CHAIN 3-OXOACYL-COA REDUCTASE"/>
    <property type="match status" value="1"/>
</dbReference>
<dbReference type="InterPro" id="IPR051019">
    <property type="entry name" value="VLCFA-Steroid_DH"/>
</dbReference>
<evidence type="ECO:0000256" key="5">
    <source>
        <dbReference type="ARBA" id="ARBA00022857"/>
    </source>
</evidence>
<evidence type="ECO:0000256" key="10">
    <source>
        <dbReference type="ARBA" id="ARBA00023136"/>
    </source>
</evidence>